<evidence type="ECO:0000256" key="4">
    <source>
        <dbReference type="ARBA" id="ARBA00022827"/>
    </source>
</evidence>
<dbReference type="RefSeq" id="WP_089303393.1">
    <property type="nucleotide sequence ID" value="NZ_FZNW01000035.1"/>
</dbReference>
<evidence type="ECO:0000256" key="5">
    <source>
        <dbReference type="RuleBase" id="RU362125"/>
    </source>
</evidence>
<evidence type="ECO:0000256" key="1">
    <source>
        <dbReference type="ARBA" id="ARBA00001974"/>
    </source>
</evidence>
<dbReference type="InterPro" id="IPR006091">
    <property type="entry name" value="Acyl-CoA_Oxase/DH_mid-dom"/>
</dbReference>
<dbReference type="InterPro" id="IPR009100">
    <property type="entry name" value="AcylCoA_DH/oxidase_NM_dom_sf"/>
</dbReference>
<comment type="similarity">
    <text evidence="2 5">Belongs to the acyl-CoA dehydrogenase family.</text>
</comment>
<dbReference type="InterPro" id="IPR006089">
    <property type="entry name" value="Acyl-CoA_DH_CS"/>
</dbReference>
<dbReference type="AlphaFoldDB" id="A0A239AAX6"/>
<feature type="domain" description="Acyl-CoA dehydrogenase/oxidase N-terminal" evidence="8">
    <location>
        <begin position="7"/>
        <end position="120"/>
    </location>
</feature>
<dbReference type="InterPro" id="IPR013786">
    <property type="entry name" value="AcylCoA_DH/ox_N"/>
</dbReference>
<protein>
    <submittedName>
        <fullName evidence="9">Acyl-CoA dehydrogenase</fullName>
    </submittedName>
</protein>
<keyword evidence="4 5" id="KW-0274">FAD</keyword>
<evidence type="ECO:0000313" key="9">
    <source>
        <dbReference type="EMBL" id="SNR92785.1"/>
    </source>
</evidence>
<dbReference type="PANTHER" id="PTHR43884">
    <property type="entry name" value="ACYL-COA DEHYDROGENASE"/>
    <property type="match status" value="1"/>
</dbReference>
<dbReference type="Pfam" id="PF02770">
    <property type="entry name" value="Acyl-CoA_dh_M"/>
    <property type="match status" value="1"/>
</dbReference>
<keyword evidence="3 5" id="KW-0285">Flavoprotein</keyword>
<dbReference type="InterPro" id="IPR046373">
    <property type="entry name" value="Acyl-CoA_Oxase/DH_mid-dom_sf"/>
</dbReference>
<evidence type="ECO:0000259" key="8">
    <source>
        <dbReference type="Pfam" id="PF02771"/>
    </source>
</evidence>
<dbReference type="GO" id="GO:0003995">
    <property type="term" value="F:acyl-CoA dehydrogenase activity"/>
    <property type="evidence" value="ECO:0007669"/>
    <property type="project" value="InterPro"/>
</dbReference>
<dbReference type="PIRSF" id="PIRSF016578">
    <property type="entry name" value="HsaA"/>
    <property type="match status" value="1"/>
</dbReference>
<feature type="domain" description="Acyl-CoA dehydrogenase/oxidase C-terminal" evidence="6">
    <location>
        <begin position="232"/>
        <end position="380"/>
    </location>
</feature>
<keyword evidence="5" id="KW-0560">Oxidoreductase</keyword>
<dbReference type="Gene3D" id="1.20.140.10">
    <property type="entry name" value="Butyryl-CoA Dehydrogenase, subunit A, domain 3"/>
    <property type="match status" value="1"/>
</dbReference>
<gene>
    <name evidence="9" type="ORF">SAMN06265360_1359</name>
</gene>
<proteinExistence type="inferred from homology"/>
<dbReference type="OrthoDB" id="8876745at2"/>
<dbReference type="InterPro" id="IPR036250">
    <property type="entry name" value="AcylCo_DH-like_C"/>
</dbReference>
<sequence length="386" mass="41943">MDFDLSETDLAWRETAREWVDKNYPKSKARELEASGTTFPQELWNDLSEAGFHGVGIPEEYGGQGGDIFAQAIAARELSRNLAGLVATWLAPAVGGTLTLLAAATEEQKHELLPRMARGELVFAIAITEPGGGTDLLGALRTSSRLDGDEWVLNGQKMWSTGAGNADYLVVLAANVADDGSIAGNNLILVPSSSPGLDMRHIPKLGVRALASYEVFLDEVRVPAGNIVGPRGQGWKGIVQGLNVDKVLLSACSTGVLDGVLEDSQRYLHEREAFGRTIEHFQALQHKVVEIAAWRHTSELVSQHAAWMLARGRPVAAEATMAKMIASEYAVQAADVGLQLLGGMGYSTETDMQRYWRDARLWRIAPITGEMSRNFIAEQLGMPRSY</sequence>
<dbReference type="Proteomes" id="UP000198348">
    <property type="component" value="Unassembled WGS sequence"/>
</dbReference>
<keyword evidence="10" id="KW-1185">Reference proteome</keyword>
<evidence type="ECO:0000256" key="2">
    <source>
        <dbReference type="ARBA" id="ARBA00009347"/>
    </source>
</evidence>
<dbReference type="PROSITE" id="PS00073">
    <property type="entry name" value="ACYL_COA_DH_2"/>
    <property type="match status" value="1"/>
</dbReference>
<evidence type="ECO:0000256" key="3">
    <source>
        <dbReference type="ARBA" id="ARBA00022630"/>
    </source>
</evidence>
<evidence type="ECO:0000313" key="10">
    <source>
        <dbReference type="Proteomes" id="UP000198348"/>
    </source>
</evidence>
<dbReference type="InterPro" id="IPR009075">
    <property type="entry name" value="AcylCo_DH/oxidase_C"/>
</dbReference>
<evidence type="ECO:0000259" key="6">
    <source>
        <dbReference type="Pfam" id="PF00441"/>
    </source>
</evidence>
<dbReference type="PANTHER" id="PTHR43884:SF37">
    <property type="entry name" value="ACYL-COA DEHYDROGENASE"/>
    <property type="match status" value="1"/>
</dbReference>
<dbReference type="SUPFAM" id="SSF47203">
    <property type="entry name" value="Acyl-CoA dehydrogenase C-terminal domain-like"/>
    <property type="match status" value="1"/>
</dbReference>
<dbReference type="SUPFAM" id="SSF56645">
    <property type="entry name" value="Acyl-CoA dehydrogenase NM domain-like"/>
    <property type="match status" value="1"/>
</dbReference>
<organism evidence="9 10">
    <name type="scientific">Haloechinothrix alba</name>
    <dbReference type="NCBI Taxonomy" id="664784"/>
    <lineage>
        <taxon>Bacteria</taxon>
        <taxon>Bacillati</taxon>
        <taxon>Actinomycetota</taxon>
        <taxon>Actinomycetes</taxon>
        <taxon>Pseudonocardiales</taxon>
        <taxon>Pseudonocardiaceae</taxon>
        <taxon>Haloechinothrix</taxon>
    </lineage>
</organism>
<dbReference type="Pfam" id="PF00441">
    <property type="entry name" value="Acyl-CoA_dh_1"/>
    <property type="match status" value="1"/>
</dbReference>
<feature type="domain" description="Acyl-CoA oxidase/dehydrogenase middle" evidence="7">
    <location>
        <begin position="124"/>
        <end position="220"/>
    </location>
</feature>
<dbReference type="Pfam" id="PF02771">
    <property type="entry name" value="Acyl-CoA_dh_N"/>
    <property type="match status" value="1"/>
</dbReference>
<dbReference type="Gene3D" id="1.10.540.10">
    <property type="entry name" value="Acyl-CoA dehydrogenase/oxidase, N-terminal domain"/>
    <property type="match status" value="1"/>
</dbReference>
<accession>A0A239AAX6</accession>
<dbReference type="PROSITE" id="PS00072">
    <property type="entry name" value="ACYL_COA_DH_1"/>
    <property type="match status" value="1"/>
</dbReference>
<reference evidence="10" key="1">
    <citation type="submission" date="2017-06" db="EMBL/GenBank/DDBJ databases">
        <authorList>
            <person name="Varghese N."/>
            <person name="Submissions S."/>
        </authorList>
    </citation>
    <scope>NUCLEOTIDE SEQUENCE [LARGE SCALE GENOMIC DNA]</scope>
    <source>
        <strain evidence="10">DSM 45207</strain>
    </source>
</reference>
<dbReference type="EMBL" id="FZNW01000035">
    <property type="protein sequence ID" value="SNR92785.1"/>
    <property type="molecule type" value="Genomic_DNA"/>
</dbReference>
<dbReference type="InterPro" id="IPR037069">
    <property type="entry name" value="AcylCoA_DH/ox_N_sf"/>
</dbReference>
<dbReference type="Gene3D" id="2.40.110.10">
    <property type="entry name" value="Butyryl-CoA Dehydrogenase, subunit A, domain 2"/>
    <property type="match status" value="1"/>
</dbReference>
<name>A0A239AAX6_9PSEU</name>
<evidence type="ECO:0000259" key="7">
    <source>
        <dbReference type="Pfam" id="PF02770"/>
    </source>
</evidence>
<dbReference type="GO" id="GO:0050660">
    <property type="term" value="F:flavin adenine dinucleotide binding"/>
    <property type="evidence" value="ECO:0007669"/>
    <property type="project" value="InterPro"/>
</dbReference>
<comment type="cofactor">
    <cofactor evidence="1 5">
        <name>FAD</name>
        <dbReference type="ChEBI" id="CHEBI:57692"/>
    </cofactor>
</comment>